<evidence type="ECO:0000313" key="1">
    <source>
        <dbReference type="EMBL" id="PRM95248.1"/>
    </source>
</evidence>
<comment type="caution">
    <text evidence="1">The sequence shown here is derived from an EMBL/GenBank/DDBJ whole genome shotgun (WGS) entry which is preliminary data.</text>
</comment>
<reference evidence="1 2" key="1">
    <citation type="submission" date="2017-09" db="EMBL/GenBank/DDBJ databases">
        <title>Reassesment of A. cryaerophilus.</title>
        <authorList>
            <person name="Perez-Cataluna A."/>
            <person name="Collado L."/>
            <person name="Salgado O."/>
            <person name="Lefinanco V."/>
            <person name="Figueras M.J."/>
        </authorList>
    </citation>
    <scope>NUCLEOTIDE SEQUENCE [LARGE SCALE GENOMIC DNA]</scope>
    <source>
        <strain evidence="1 2">LMG 9065</strain>
    </source>
</reference>
<dbReference type="AlphaFoldDB" id="A0A2S9T8T3"/>
<dbReference type="EMBL" id="NXGI01000035">
    <property type="protein sequence ID" value="PRM95248.1"/>
    <property type="molecule type" value="Genomic_DNA"/>
</dbReference>
<evidence type="ECO:0000313" key="2">
    <source>
        <dbReference type="Proteomes" id="UP000239151"/>
    </source>
</evidence>
<dbReference type="Proteomes" id="UP000239151">
    <property type="component" value="Unassembled WGS sequence"/>
</dbReference>
<sequence>MNNLIYEDNFHEIIKKTQMELELIKSEWKDEIQKKFYNDHVEELFRILNQHKNQQLVILSNKNL</sequence>
<proteinExistence type="predicted"/>
<gene>
    <name evidence="1" type="ORF">CJ670_09550</name>
</gene>
<protein>
    <submittedName>
        <fullName evidence="1">Uncharacterized protein</fullName>
    </submittedName>
</protein>
<name>A0A2S9T8T3_9BACT</name>
<organism evidence="1 2">
    <name type="scientific">Aliarcobacter cryaerophilus</name>
    <dbReference type="NCBI Taxonomy" id="28198"/>
    <lineage>
        <taxon>Bacteria</taxon>
        <taxon>Pseudomonadati</taxon>
        <taxon>Campylobacterota</taxon>
        <taxon>Epsilonproteobacteria</taxon>
        <taxon>Campylobacterales</taxon>
        <taxon>Arcobacteraceae</taxon>
        <taxon>Aliarcobacter</taxon>
    </lineage>
</organism>
<accession>A0A2S9T8T3</accession>